<reference evidence="1 2" key="1">
    <citation type="submission" date="2019-10" db="EMBL/GenBank/DDBJ databases">
        <title>Streptomyces smaragdinus sp. nov. and Streptomyces fabii sp. nov., isolated from the gut of fungus growing-termite Macrotermes natalensis.</title>
        <authorList>
            <person name="Schwitalla J."/>
            <person name="Benndorf R."/>
            <person name="Martin K."/>
            <person name="De Beer W."/>
            <person name="Kaster A.-K."/>
            <person name="Vollmers J."/>
            <person name="Poulsen M."/>
            <person name="Beemelmanns C."/>
        </authorList>
    </citation>
    <scope>NUCLEOTIDE SEQUENCE [LARGE SCALE GENOMIC DNA]</scope>
    <source>
        <strain evidence="1 2">RB5</strain>
    </source>
</reference>
<evidence type="ECO:0000313" key="2">
    <source>
        <dbReference type="Proteomes" id="UP000466345"/>
    </source>
</evidence>
<protein>
    <submittedName>
        <fullName evidence="1">Uncharacterized protein</fullName>
    </submittedName>
</protein>
<sequence>MSGRYAADRVEGAIRQVLNAGGTTEEALAAGRAEGERHSTGDLLGARTELARDIARGER</sequence>
<accession>A0A7K0CND0</accession>
<keyword evidence="2" id="KW-1185">Reference proteome</keyword>
<dbReference type="EMBL" id="WEGJ01000027">
    <property type="protein sequence ID" value="MQY14995.1"/>
    <property type="molecule type" value="Genomic_DNA"/>
</dbReference>
<comment type="caution">
    <text evidence="1">The sequence shown here is derived from an EMBL/GenBank/DDBJ whole genome shotgun (WGS) entry which is preliminary data.</text>
</comment>
<organism evidence="1 2">
    <name type="scientific">Streptomyces smaragdinus</name>
    <dbReference type="NCBI Taxonomy" id="2585196"/>
    <lineage>
        <taxon>Bacteria</taxon>
        <taxon>Bacillati</taxon>
        <taxon>Actinomycetota</taxon>
        <taxon>Actinomycetes</taxon>
        <taxon>Kitasatosporales</taxon>
        <taxon>Streptomycetaceae</taxon>
        <taxon>Streptomyces</taxon>
    </lineage>
</organism>
<dbReference type="Proteomes" id="UP000466345">
    <property type="component" value="Unassembled WGS sequence"/>
</dbReference>
<dbReference type="AlphaFoldDB" id="A0A7K0CND0"/>
<name>A0A7K0CND0_9ACTN</name>
<gene>
    <name evidence="1" type="ORF">SRB5_51720</name>
</gene>
<dbReference type="RefSeq" id="WP_153455838.1">
    <property type="nucleotide sequence ID" value="NZ_WEGJ01000027.1"/>
</dbReference>
<evidence type="ECO:0000313" key="1">
    <source>
        <dbReference type="EMBL" id="MQY14995.1"/>
    </source>
</evidence>
<proteinExistence type="predicted"/>